<dbReference type="EMBL" id="NBTX02000004">
    <property type="protein sequence ID" value="PNL60300.1"/>
    <property type="molecule type" value="Genomic_DNA"/>
</dbReference>
<gene>
    <name evidence="1" type="ORF">A6J39_003210</name>
</gene>
<dbReference type="AlphaFoldDB" id="A0AAX0WQB0"/>
<accession>A0AAX0WQB0</accession>
<sequence>MSLAKIYAEIHEDFEQRVKETTKKAKKILSKYPYDFDKGLLRVAVRHILINNNIDAYDKVSESRLSEILNEKTLFNAILAYYFSVLDEQLFRQSNWLHNNDVPTKMDYINLRRKFIGDLYNILGKKFEGHSVEEAIRFKLKQVKELSEVITKTDIENLKDHQTLSIMEVISSLLKLFCMAIFYPLYHDPIISNKCNMGNAFATLWSGKSLNTIHMEHLQAQLEQLEQTCKIVSEALAISPDEHIENTRS</sequence>
<proteinExistence type="predicted"/>
<dbReference type="RefSeq" id="WP_019234045.1">
    <property type="nucleotide sequence ID" value="NZ_CAAAHR010000002.1"/>
</dbReference>
<organism evidence="1 2">
    <name type="scientific">Legionella anisa</name>
    <dbReference type="NCBI Taxonomy" id="28082"/>
    <lineage>
        <taxon>Bacteria</taxon>
        <taxon>Pseudomonadati</taxon>
        <taxon>Pseudomonadota</taxon>
        <taxon>Gammaproteobacteria</taxon>
        <taxon>Legionellales</taxon>
        <taxon>Legionellaceae</taxon>
        <taxon>Legionella</taxon>
    </lineage>
</organism>
<name>A0AAX0WQB0_9GAMM</name>
<reference evidence="1" key="1">
    <citation type="submission" date="2017-12" db="EMBL/GenBank/DDBJ databases">
        <title>FDA dAtabase for Regulatory Grade micrObial Sequences (FDA-ARGOS): Supporting development and validation of Infectious Disease Dx tests.</title>
        <authorList>
            <person name="Kerrigan L."/>
            <person name="Tallon L.J."/>
            <person name="Sadzewicz L."/>
            <person name="Sengamalay N."/>
            <person name="Ott S."/>
            <person name="Godinez A."/>
            <person name="Nagaraj S."/>
            <person name="Vavikolanu K."/>
            <person name="Vyas G."/>
            <person name="Nadendla S."/>
            <person name="Aluvathingal J."/>
            <person name="Sichtig H."/>
        </authorList>
    </citation>
    <scope>NUCLEOTIDE SEQUENCE [LARGE SCALE GENOMIC DNA]</scope>
    <source>
        <strain evidence="1">FDAARGOS_200</strain>
    </source>
</reference>
<evidence type="ECO:0000313" key="1">
    <source>
        <dbReference type="EMBL" id="PNL60300.1"/>
    </source>
</evidence>
<dbReference type="GeneID" id="98064671"/>
<evidence type="ECO:0000313" key="2">
    <source>
        <dbReference type="Proteomes" id="UP000192511"/>
    </source>
</evidence>
<comment type="caution">
    <text evidence="1">The sequence shown here is derived from an EMBL/GenBank/DDBJ whole genome shotgun (WGS) entry which is preliminary data.</text>
</comment>
<keyword evidence="2" id="KW-1185">Reference proteome</keyword>
<protein>
    <submittedName>
        <fullName evidence="1">Uncharacterized protein</fullName>
    </submittedName>
</protein>
<dbReference type="Proteomes" id="UP000192511">
    <property type="component" value="Unassembled WGS sequence"/>
</dbReference>